<dbReference type="InterPro" id="IPR010710">
    <property type="entry name" value="DUF1289"/>
</dbReference>
<evidence type="ECO:0008006" key="3">
    <source>
        <dbReference type="Google" id="ProtNLM"/>
    </source>
</evidence>
<evidence type="ECO:0000313" key="2">
    <source>
        <dbReference type="Proteomes" id="UP000032300"/>
    </source>
</evidence>
<protein>
    <recommendedName>
        <fullName evidence="3">DUF1289 domain-containing protein</fullName>
    </recommendedName>
</protein>
<organism evidence="1 2">
    <name type="scientific">Sphingomonas hengshuiensis</name>
    <dbReference type="NCBI Taxonomy" id="1609977"/>
    <lineage>
        <taxon>Bacteria</taxon>
        <taxon>Pseudomonadati</taxon>
        <taxon>Pseudomonadota</taxon>
        <taxon>Alphaproteobacteria</taxon>
        <taxon>Sphingomonadales</taxon>
        <taxon>Sphingomonadaceae</taxon>
        <taxon>Sphingomonas</taxon>
    </lineage>
</organism>
<accession>A0A7U4LFZ4</accession>
<dbReference type="KEGG" id="sphi:TS85_15945"/>
<dbReference type="OrthoDB" id="9811423at2"/>
<dbReference type="EMBL" id="CP010836">
    <property type="protein sequence ID" value="AJP72965.1"/>
    <property type="molecule type" value="Genomic_DNA"/>
</dbReference>
<dbReference type="RefSeq" id="WP_044333576.1">
    <property type="nucleotide sequence ID" value="NZ_CP010836.1"/>
</dbReference>
<dbReference type="PANTHER" id="PTHR35175">
    <property type="entry name" value="DUF1289 DOMAIN-CONTAINING PROTEIN"/>
    <property type="match status" value="1"/>
</dbReference>
<dbReference type="Proteomes" id="UP000032300">
    <property type="component" value="Chromosome"/>
</dbReference>
<proteinExistence type="predicted"/>
<sequence length="65" mass="6827">MPKIPSPCVNHCVLEPVTGWCAGCGRSIDEIVRWGTTTPADRAAVVAALPARMARLASRTPPAAE</sequence>
<reference evidence="1 2" key="2">
    <citation type="submission" date="2015-02" db="EMBL/GenBank/DDBJ databases">
        <title>The complete genome of Sphingomonas hengshuiensis sp. WHSC-8 isolated from soil of Hengshui Lake.</title>
        <authorList>
            <person name="Wei S."/>
            <person name="Guo J."/>
            <person name="Su C."/>
            <person name="Wu R."/>
            <person name="Zhang Z."/>
            <person name="Liang K."/>
            <person name="Li H."/>
            <person name="Wang T."/>
            <person name="Liu H."/>
            <person name="Zhang C."/>
            <person name="Li Z."/>
            <person name="Wang Q."/>
            <person name="Meng J."/>
        </authorList>
    </citation>
    <scope>NUCLEOTIDE SEQUENCE [LARGE SCALE GENOMIC DNA]</scope>
    <source>
        <strain evidence="1 2">WHSC-8</strain>
    </source>
</reference>
<reference evidence="1 2" key="1">
    <citation type="journal article" date="2015" name="Int. J. Syst. Evol. Microbiol.">
        <title>Sphingomonas hengshuiensis sp. nov., isolated from lake wetland.</title>
        <authorList>
            <person name="Wei S."/>
            <person name="Wang T."/>
            <person name="Liu H."/>
            <person name="Zhang C."/>
            <person name="Guo J."/>
            <person name="Wang Q."/>
            <person name="Liang K."/>
            <person name="Zhang Z."/>
        </authorList>
    </citation>
    <scope>NUCLEOTIDE SEQUENCE [LARGE SCALE GENOMIC DNA]</scope>
    <source>
        <strain evidence="1 2">WHSC-8</strain>
    </source>
</reference>
<dbReference type="AlphaFoldDB" id="A0A7U4LFZ4"/>
<name>A0A7U4LFZ4_9SPHN</name>
<dbReference type="PANTHER" id="PTHR35175:SF2">
    <property type="entry name" value="DUF1289 DOMAIN-CONTAINING PROTEIN"/>
    <property type="match status" value="1"/>
</dbReference>
<keyword evidence="2" id="KW-1185">Reference proteome</keyword>
<dbReference type="Pfam" id="PF06945">
    <property type="entry name" value="DUF1289"/>
    <property type="match status" value="1"/>
</dbReference>
<gene>
    <name evidence="1" type="ORF">TS85_15945</name>
</gene>
<evidence type="ECO:0000313" key="1">
    <source>
        <dbReference type="EMBL" id="AJP72965.1"/>
    </source>
</evidence>